<dbReference type="SUPFAM" id="SSF52833">
    <property type="entry name" value="Thioredoxin-like"/>
    <property type="match status" value="1"/>
</dbReference>
<dbReference type="Proteomes" id="UP000095228">
    <property type="component" value="Chromosome"/>
</dbReference>
<dbReference type="InterPro" id="IPR036249">
    <property type="entry name" value="Thioredoxin-like_sf"/>
</dbReference>
<dbReference type="RefSeq" id="WP_069960588.1">
    <property type="nucleotide sequence ID" value="NZ_CP016094.1"/>
</dbReference>
<protein>
    <submittedName>
        <fullName evidence="2">Glutaredoxin 3</fullName>
    </submittedName>
</protein>
<dbReference type="OrthoDB" id="199124at2"/>
<gene>
    <name evidence="2" type="ORF">Verru16b_00253</name>
</gene>
<dbReference type="Pfam" id="PF00462">
    <property type="entry name" value="Glutaredoxin"/>
    <property type="match status" value="1"/>
</dbReference>
<evidence type="ECO:0000259" key="1">
    <source>
        <dbReference type="Pfam" id="PF00462"/>
    </source>
</evidence>
<name>A0A1I7PHW3_9BACT</name>
<evidence type="ECO:0000313" key="3">
    <source>
        <dbReference type="Proteomes" id="UP000095228"/>
    </source>
</evidence>
<dbReference type="PROSITE" id="PS00195">
    <property type="entry name" value="GLUTAREDOXIN_1"/>
    <property type="match status" value="1"/>
</dbReference>
<sequence length="87" mass="9558">MPPELPLLYIKTGCPWCSEVSGFLAEHGIGFRELNVSDDAAAFNAMEHVSGQSKAPVLDWHGRVLADFGVEELKPFLHAQNVSFEDS</sequence>
<dbReference type="PROSITE" id="PS51354">
    <property type="entry name" value="GLUTAREDOXIN_2"/>
    <property type="match status" value="1"/>
</dbReference>
<dbReference type="AlphaFoldDB" id="A0A1I7PHW3"/>
<organism evidence="2 3">
    <name type="scientific">Lacunisphaera limnophila</name>
    <dbReference type="NCBI Taxonomy" id="1838286"/>
    <lineage>
        <taxon>Bacteria</taxon>
        <taxon>Pseudomonadati</taxon>
        <taxon>Verrucomicrobiota</taxon>
        <taxon>Opitutia</taxon>
        <taxon>Opitutales</taxon>
        <taxon>Opitutaceae</taxon>
        <taxon>Lacunisphaera</taxon>
    </lineage>
</organism>
<dbReference type="KEGG" id="obg:Verru16b_00253"/>
<dbReference type="EMBL" id="CP016094">
    <property type="protein sequence ID" value="AOS43210.1"/>
    <property type="molecule type" value="Genomic_DNA"/>
</dbReference>
<dbReference type="InterPro" id="IPR011767">
    <property type="entry name" value="GLR_AS"/>
</dbReference>
<dbReference type="STRING" id="1838286.Verru16b_00253"/>
<reference evidence="2 3" key="1">
    <citation type="submission" date="2016-06" db="EMBL/GenBank/DDBJ databases">
        <title>Three novel species with peptidoglycan cell walls form the new genus Lacunisphaera gen. nov. in the family Opitutaceae of the verrucomicrobial subdivision 4.</title>
        <authorList>
            <person name="Rast P."/>
            <person name="Gloeckner I."/>
            <person name="Jogler M."/>
            <person name="Boedeker C."/>
            <person name="Jeske O."/>
            <person name="Wiegand S."/>
            <person name="Reinhardt R."/>
            <person name="Schumann P."/>
            <person name="Rohde M."/>
            <person name="Spring S."/>
            <person name="Gloeckner F.O."/>
            <person name="Jogler C."/>
        </authorList>
    </citation>
    <scope>NUCLEOTIDE SEQUENCE [LARGE SCALE GENOMIC DNA]</scope>
    <source>
        <strain evidence="2 3">IG16b</strain>
    </source>
</reference>
<dbReference type="Gene3D" id="3.40.30.10">
    <property type="entry name" value="Glutaredoxin"/>
    <property type="match status" value="1"/>
</dbReference>
<proteinExistence type="predicted"/>
<feature type="domain" description="Glutaredoxin" evidence="1">
    <location>
        <begin position="8"/>
        <end position="60"/>
    </location>
</feature>
<accession>A0A1I7PHW3</accession>
<dbReference type="CDD" id="cd02976">
    <property type="entry name" value="NrdH"/>
    <property type="match status" value="1"/>
</dbReference>
<keyword evidence="3" id="KW-1185">Reference proteome</keyword>
<dbReference type="InterPro" id="IPR002109">
    <property type="entry name" value="Glutaredoxin"/>
</dbReference>
<evidence type="ECO:0000313" key="2">
    <source>
        <dbReference type="EMBL" id="AOS43210.1"/>
    </source>
</evidence>